<accession>A0AAE0MSI3</accession>
<dbReference type="GeneID" id="87858960"/>
<organism evidence="2 3">
    <name type="scientific">Neurospora tetraspora</name>
    <dbReference type="NCBI Taxonomy" id="94610"/>
    <lineage>
        <taxon>Eukaryota</taxon>
        <taxon>Fungi</taxon>
        <taxon>Dikarya</taxon>
        <taxon>Ascomycota</taxon>
        <taxon>Pezizomycotina</taxon>
        <taxon>Sordariomycetes</taxon>
        <taxon>Sordariomycetidae</taxon>
        <taxon>Sordariales</taxon>
        <taxon>Sordariaceae</taxon>
        <taxon>Neurospora</taxon>
    </lineage>
</organism>
<reference evidence="2" key="1">
    <citation type="journal article" date="2023" name="Mol. Phylogenet. Evol.">
        <title>Genome-scale phylogeny and comparative genomics of the fungal order Sordariales.</title>
        <authorList>
            <person name="Hensen N."/>
            <person name="Bonometti L."/>
            <person name="Westerberg I."/>
            <person name="Brannstrom I.O."/>
            <person name="Guillou S."/>
            <person name="Cros-Aarteil S."/>
            <person name="Calhoun S."/>
            <person name="Haridas S."/>
            <person name="Kuo A."/>
            <person name="Mondo S."/>
            <person name="Pangilinan J."/>
            <person name="Riley R."/>
            <person name="LaButti K."/>
            <person name="Andreopoulos B."/>
            <person name="Lipzen A."/>
            <person name="Chen C."/>
            <person name="Yan M."/>
            <person name="Daum C."/>
            <person name="Ng V."/>
            <person name="Clum A."/>
            <person name="Steindorff A."/>
            <person name="Ohm R.A."/>
            <person name="Martin F."/>
            <person name="Silar P."/>
            <person name="Natvig D.O."/>
            <person name="Lalanne C."/>
            <person name="Gautier V."/>
            <person name="Ament-Velasquez S.L."/>
            <person name="Kruys A."/>
            <person name="Hutchinson M.I."/>
            <person name="Powell A.J."/>
            <person name="Barry K."/>
            <person name="Miller A.N."/>
            <person name="Grigoriev I.V."/>
            <person name="Debuchy R."/>
            <person name="Gladieux P."/>
            <person name="Hiltunen Thoren M."/>
            <person name="Johannesson H."/>
        </authorList>
    </citation>
    <scope>NUCLEOTIDE SEQUENCE</scope>
    <source>
        <strain evidence="2">CBS 560.94</strain>
    </source>
</reference>
<dbReference type="EMBL" id="JAUEPP010000004">
    <property type="protein sequence ID" value="KAK3345306.1"/>
    <property type="molecule type" value="Genomic_DNA"/>
</dbReference>
<evidence type="ECO:0000256" key="1">
    <source>
        <dbReference type="SAM" id="MobiDB-lite"/>
    </source>
</evidence>
<sequence>MASEVGSYKVSSRRTGHWQVWKSQCVHSAYSGAPKLQDISLPHSMNTGKLSKGTCQGMTTIRNIRHIQVVGPGTRLKSGGGDPRIPRPDPTKRRLDGDDMSEHHLTSPLLSSAFPFLVASLSSRPLPLRPAVYAYSCPARGESMDEGGGKRVSASQGMARLGLSKWLSLRIHCITLSLYLGVLWQRWYPPVVLPGPPSLCLAHAAFAGEGKVRQLGKLVVNKHSTISAIRSSITPTGRCDVSTGTPLIPSPSILRIGDGLCISCPSSICAVTWLVTPG</sequence>
<gene>
    <name evidence="2" type="ORF">B0H65DRAFT_202395</name>
</gene>
<evidence type="ECO:0000313" key="2">
    <source>
        <dbReference type="EMBL" id="KAK3345306.1"/>
    </source>
</evidence>
<keyword evidence="3" id="KW-1185">Reference proteome</keyword>
<proteinExistence type="predicted"/>
<dbReference type="RefSeq" id="XP_062681919.1">
    <property type="nucleotide sequence ID" value="XM_062821806.1"/>
</dbReference>
<feature type="region of interest" description="Disordered" evidence="1">
    <location>
        <begin position="71"/>
        <end position="102"/>
    </location>
</feature>
<dbReference type="AlphaFoldDB" id="A0AAE0MSI3"/>
<protein>
    <submittedName>
        <fullName evidence="2">Uncharacterized protein</fullName>
    </submittedName>
</protein>
<feature type="compositionally biased region" description="Basic and acidic residues" evidence="1">
    <location>
        <begin position="84"/>
        <end position="102"/>
    </location>
</feature>
<evidence type="ECO:0000313" key="3">
    <source>
        <dbReference type="Proteomes" id="UP001278500"/>
    </source>
</evidence>
<comment type="caution">
    <text evidence="2">The sequence shown here is derived from an EMBL/GenBank/DDBJ whole genome shotgun (WGS) entry which is preliminary data.</text>
</comment>
<name>A0AAE0MSI3_9PEZI</name>
<dbReference type="Proteomes" id="UP001278500">
    <property type="component" value="Unassembled WGS sequence"/>
</dbReference>
<reference evidence="2" key="2">
    <citation type="submission" date="2023-06" db="EMBL/GenBank/DDBJ databases">
        <authorList>
            <consortium name="Lawrence Berkeley National Laboratory"/>
            <person name="Haridas S."/>
            <person name="Hensen N."/>
            <person name="Bonometti L."/>
            <person name="Westerberg I."/>
            <person name="Brannstrom I.O."/>
            <person name="Guillou S."/>
            <person name="Cros-Aarteil S."/>
            <person name="Calhoun S."/>
            <person name="Kuo A."/>
            <person name="Mondo S."/>
            <person name="Pangilinan J."/>
            <person name="Riley R."/>
            <person name="Labutti K."/>
            <person name="Andreopoulos B."/>
            <person name="Lipzen A."/>
            <person name="Chen C."/>
            <person name="Yanf M."/>
            <person name="Daum C."/>
            <person name="Ng V."/>
            <person name="Clum A."/>
            <person name="Steindorff A."/>
            <person name="Ohm R."/>
            <person name="Martin F."/>
            <person name="Silar P."/>
            <person name="Natvig D."/>
            <person name="Lalanne C."/>
            <person name="Gautier V."/>
            <person name="Ament-Velasquez S.L."/>
            <person name="Kruys A."/>
            <person name="Hutchinson M.I."/>
            <person name="Powell A.J."/>
            <person name="Barry K."/>
            <person name="Miller A.N."/>
            <person name="Grigoriev I.V."/>
            <person name="Debuchy R."/>
            <person name="Gladieux P."/>
            <person name="Thoren M.H."/>
            <person name="Johannesson H."/>
        </authorList>
    </citation>
    <scope>NUCLEOTIDE SEQUENCE</scope>
    <source>
        <strain evidence="2">CBS 560.94</strain>
    </source>
</reference>